<accession>A0A9P6NCK6</accession>
<evidence type="ECO:0000313" key="1">
    <source>
        <dbReference type="EMBL" id="KAG0144221.1"/>
    </source>
</evidence>
<gene>
    <name evidence="1" type="ORF">CROQUDRAFT_660295</name>
</gene>
<dbReference type="EMBL" id="MU167300">
    <property type="protein sequence ID" value="KAG0144221.1"/>
    <property type="molecule type" value="Genomic_DNA"/>
</dbReference>
<sequence>MVISVVSNSVLIFSIQVPFILLCKESNSLKSSTKQLPVTSRQLAFETETLESINTTVNNPKRLTLIQFRSGKRIRVVHILKSI</sequence>
<dbReference type="Proteomes" id="UP000886653">
    <property type="component" value="Unassembled WGS sequence"/>
</dbReference>
<name>A0A9P6NCK6_9BASI</name>
<comment type="caution">
    <text evidence="1">The sequence shown here is derived from an EMBL/GenBank/DDBJ whole genome shotgun (WGS) entry which is preliminary data.</text>
</comment>
<keyword evidence="2" id="KW-1185">Reference proteome</keyword>
<organism evidence="1 2">
    <name type="scientific">Cronartium quercuum f. sp. fusiforme G11</name>
    <dbReference type="NCBI Taxonomy" id="708437"/>
    <lineage>
        <taxon>Eukaryota</taxon>
        <taxon>Fungi</taxon>
        <taxon>Dikarya</taxon>
        <taxon>Basidiomycota</taxon>
        <taxon>Pucciniomycotina</taxon>
        <taxon>Pucciniomycetes</taxon>
        <taxon>Pucciniales</taxon>
        <taxon>Coleosporiaceae</taxon>
        <taxon>Cronartium</taxon>
    </lineage>
</organism>
<protein>
    <submittedName>
        <fullName evidence="1">Uncharacterized protein</fullName>
    </submittedName>
</protein>
<dbReference type="AlphaFoldDB" id="A0A9P6NCK6"/>
<proteinExistence type="predicted"/>
<reference evidence="1" key="1">
    <citation type="submission" date="2013-11" db="EMBL/GenBank/DDBJ databases">
        <title>Genome sequence of the fusiform rust pathogen reveals effectors for host alternation and coevolution with pine.</title>
        <authorList>
            <consortium name="DOE Joint Genome Institute"/>
            <person name="Smith K."/>
            <person name="Pendleton A."/>
            <person name="Kubisiak T."/>
            <person name="Anderson C."/>
            <person name="Salamov A."/>
            <person name="Aerts A."/>
            <person name="Riley R."/>
            <person name="Clum A."/>
            <person name="Lindquist E."/>
            <person name="Ence D."/>
            <person name="Campbell M."/>
            <person name="Kronenberg Z."/>
            <person name="Feau N."/>
            <person name="Dhillon B."/>
            <person name="Hamelin R."/>
            <person name="Burleigh J."/>
            <person name="Smith J."/>
            <person name="Yandell M."/>
            <person name="Nelson C."/>
            <person name="Grigoriev I."/>
            <person name="Davis J."/>
        </authorList>
    </citation>
    <scope>NUCLEOTIDE SEQUENCE</scope>
    <source>
        <strain evidence="1">G11</strain>
    </source>
</reference>
<evidence type="ECO:0000313" key="2">
    <source>
        <dbReference type="Proteomes" id="UP000886653"/>
    </source>
</evidence>